<dbReference type="EMBL" id="BGZK01000939">
    <property type="protein sequence ID" value="GBP65781.1"/>
    <property type="molecule type" value="Genomic_DNA"/>
</dbReference>
<evidence type="ECO:0000313" key="2">
    <source>
        <dbReference type="EMBL" id="GBP65781.1"/>
    </source>
</evidence>
<proteinExistence type="predicted"/>
<dbReference type="Proteomes" id="UP000299102">
    <property type="component" value="Unassembled WGS sequence"/>
</dbReference>
<dbReference type="AlphaFoldDB" id="A0A4C1XPM8"/>
<feature type="region of interest" description="Disordered" evidence="1">
    <location>
        <begin position="142"/>
        <end position="186"/>
    </location>
</feature>
<name>A0A4C1XPM8_EUMVA</name>
<accession>A0A4C1XPM8</accession>
<evidence type="ECO:0000313" key="3">
    <source>
        <dbReference type="Proteomes" id="UP000299102"/>
    </source>
</evidence>
<keyword evidence="3" id="KW-1185">Reference proteome</keyword>
<feature type="compositionally biased region" description="Low complexity" evidence="1">
    <location>
        <begin position="1"/>
        <end position="10"/>
    </location>
</feature>
<comment type="caution">
    <text evidence="2">The sequence shown here is derived from an EMBL/GenBank/DDBJ whole genome shotgun (WGS) entry which is preliminary data.</text>
</comment>
<reference evidence="2 3" key="1">
    <citation type="journal article" date="2019" name="Commun. Biol.">
        <title>The bagworm genome reveals a unique fibroin gene that provides high tensile strength.</title>
        <authorList>
            <person name="Kono N."/>
            <person name="Nakamura H."/>
            <person name="Ohtoshi R."/>
            <person name="Tomita M."/>
            <person name="Numata K."/>
            <person name="Arakawa K."/>
        </authorList>
    </citation>
    <scope>NUCLEOTIDE SEQUENCE [LARGE SCALE GENOMIC DNA]</scope>
</reference>
<protein>
    <submittedName>
        <fullName evidence="2">Uncharacterized protein</fullName>
    </submittedName>
</protein>
<sequence length="186" mass="20429">MSLGPAEGAGAPPPPPPRCAPRRGSVVLLKNYRYGRRERRTRRRRAPRHAAARTNLVRQRKNTRKRKRLDAAAPAAVGERTLVLIKHPKARGGGWRPRALTLLSSFDALERNALEAGHTLDGFCDYAVVGACAGAALLKPNKKQLQKGAPKATRSAGRRRASRGLRCDPLNKKLKPERRAADQFPA</sequence>
<feature type="compositionally biased region" description="Basic and acidic residues" evidence="1">
    <location>
        <begin position="177"/>
        <end position="186"/>
    </location>
</feature>
<organism evidence="2 3">
    <name type="scientific">Eumeta variegata</name>
    <name type="common">Bagworm moth</name>
    <name type="synonym">Eumeta japonica</name>
    <dbReference type="NCBI Taxonomy" id="151549"/>
    <lineage>
        <taxon>Eukaryota</taxon>
        <taxon>Metazoa</taxon>
        <taxon>Ecdysozoa</taxon>
        <taxon>Arthropoda</taxon>
        <taxon>Hexapoda</taxon>
        <taxon>Insecta</taxon>
        <taxon>Pterygota</taxon>
        <taxon>Neoptera</taxon>
        <taxon>Endopterygota</taxon>
        <taxon>Lepidoptera</taxon>
        <taxon>Glossata</taxon>
        <taxon>Ditrysia</taxon>
        <taxon>Tineoidea</taxon>
        <taxon>Psychidae</taxon>
        <taxon>Oiketicinae</taxon>
        <taxon>Eumeta</taxon>
    </lineage>
</organism>
<gene>
    <name evidence="2" type="ORF">EVAR_30839_1</name>
</gene>
<feature type="region of interest" description="Disordered" evidence="1">
    <location>
        <begin position="1"/>
        <end position="25"/>
    </location>
</feature>
<evidence type="ECO:0000256" key="1">
    <source>
        <dbReference type="SAM" id="MobiDB-lite"/>
    </source>
</evidence>